<dbReference type="Proteomes" id="UP000283765">
    <property type="component" value="Unassembled WGS sequence"/>
</dbReference>
<evidence type="ECO:0000259" key="14">
    <source>
        <dbReference type="PROSITE" id="PS51192"/>
    </source>
</evidence>
<reference evidence="17 18" key="1">
    <citation type="submission" date="2018-08" db="EMBL/GenBank/DDBJ databases">
        <title>A genome reference for cultivated species of the human gut microbiota.</title>
        <authorList>
            <person name="Zou Y."/>
            <person name="Xue W."/>
            <person name="Luo G."/>
        </authorList>
    </citation>
    <scope>NUCLEOTIDE SEQUENCE [LARGE SCALE GENOMIC DNA]</scope>
    <source>
        <strain evidence="17 18">AF17-27</strain>
    </source>
</reference>
<comment type="caution">
    <text evidence="17">The sequence shown here is derived from an EMBL/GenBank/DDBJ whole genome shotgun (WGS) entry which is preliminary data.</text>
</comment>
<dbReference type="GO" id="GO:0065002">
    <property type="term" value="P:intracellular protein transmembrane transport"/>
    <property type="evidence" value="ECO:0007669"/>
    <property type="project" value="UniProtKB-UniRule"/>
</dbReference>
<comment type="catalytic activity">
    <reaction evidence="12">
        <text>ATP + H2O + cellular proteinSide 1 = ADP + phosphate + cellular proteinSide 2.</text>
        <dbReference type="EC" id="7.4.2.8"/>
    </reaction>
</comment>
<dbReference type="PRINTS" id="PR00906">
    <property type="entry name" value="SECA"/>
</dbReference>
<dbReference type="CDD" id="cd17928">
    <property type="entry name" value="DEXDc_SecA"/>
    <property type="match status" value="1"/>
</dbReference>
<dbReference type="FunFam" id="3.40.50.300:FF:000429">
    <property type="entry name" value="Preprotein translocase subunit SecA"/>
    <property type="match status" value="1"/>
</dbReference>
<dbReference type="InterPro" id="IPR000185">
    <property type="entry name" value="SecA"/>
</dbReference>
<dbReference type="InterPro" id="IPR014018">
    <property type="entry name" value="SecA_motor_DEAD"/>
</dbReference>
<evidence type="ECO:0000256" key="8">
    <source>
        <dbReference type="ARBA" id="ARBA00022927"/>
    </source>
</evidence>
<evidence type="ECO:0000313" key="18">
    <source>
        <dbReference type="Proteomes" id="UP000283765"/>
    </source>
</evidence>
<keyword evidence="10 12" id="KW-0811">Translocation</keyword>
<dbReference type="GO" id="GO:0017038">
    <property type="term" value="P:protein import"/>
    <property type="evidence" value="ECO:0007669"/>
    <property type="project" value="InterPro"/>
</dbReference>
<dbReference type="AlphaFoldDB" id="A0A412RL72"/>
<dbReference type="SUPFAM" id="SSF52540">
    <property type="entry name" value="P-loop containing nucleoside triphosphate hydrolases"/>
    <property type="match status" value="2"/>
</dbReference>
<keyword evidence="4 12" id="KW-1003">Cell membrane</keyword>
<feature type="binding site" evidence="12">
    <location>
        <begin position="94"/>
        <end position="98"/>
    </location>
    <ligand>
        <name>ATP</name>
        <dbReference type="ChEBI" id="CHEBI:30616"/>
    </ligand>
</feature>
<feature type="binding site" evidence="12">
    <location>
        <position position="486"/>
    </location>
    <ligand>
        <name>ATP</name>
        <dbReference type="ChEBI" id="CHEBI:30616"/>
    </ligand>
</feature>
<evidence type="ECO:0000256" key="6">
    <source>
        <dbReference type="ARBA" id="ARBA00022741"/>
    </source>
</evidence>
<keyword evidence="8 12" id="KW-0653">Protein transport</keyword>
<dbReference type="PROSITE" id="PS51196">
    <property type="entry name" value="SECA_MOTOR_DEAD"/>
    <property type="match status" value="1"/>
</dbReference>
<sequence>MQSRKELRDLKRTLTKVRKSEEKIKNLSDEELSALTEQFKSRYSDGESLESLMPEAFAAICEADYRVLGKRPYDVQILAAAALHGGYLAEMNTGEGKTLSATMPLYLNALTGKSCMLVTTNEYLASRDGAEMGAVYNFMGLSCSYPDADDTKKQDDDEKRQFYSADIIYTTNGALGFDFLFDNLVKKKEDRFLCDFHYVIIDEADSVLLDSAIMPLVISGVPRVQSNLYDVCDFFVTTLVEDIDYIEEDKAVWLTPKGVKFAESFFGITNFYGKENFEINRHVTLSLRAHKLLKNKKDYVVTDKKEVELFDGATGRLMHGVKLRGGQHQAIEAKEKVEISQEYRTVASVTFQNLFMMFDKMAGMSGTLMDAKDELFETYGKHVVRIPTNRPLKRVDRKDRYFKNGHDQFWTAVDDVIRLHETGQPVLVVLNSVTDTDLFSRLLIEKNIPHNVLNASNAFWEAQIIAGAGQLNAVTVATTMAGRGTDIKLGDGVKELGGLAVIGIGRMNNSRAERQARGRAGRQGDPGFSQYYVSLEDDIVGAEDDDKLQRYIDGKKRIRKRKIKRIVNQCQKLSVESEEMNRKKSLQYDQVLQRQRDLIYATRKKLLDGASVEEEKIVEIAKENISDFVNHFDYIQSNNKNGRRRGRKKYNDKNTNNANTQQYTSILNRYILDNISYKLDAGLSKSDMQSAATVSDYLMLRVYQGLSRQRERIGDEEAYEQFVREATLKAVDDGWVELIDYLEQLKYAVAGRASAQRNVMFEYQNEAFESFLDTEKAVKCNIIRNILLSDVKIGKDGRLQVIYP</sequence>
<dbReference type="Pfam" id="PF07516">
    <property type="entry name" value="SecA_SW"/>
    <property type="match status" value="1"/>
</dbReference>
<dbReference type="PROSITE" id="PS51194">
    <property type="entry name" value="HELICASE_CTER"/>
    <property type="match status" value="1"/>
</dbReference>
<evidence type="ECO:0000256" key="12">
    <source>
        <dbReference type="HAMAP-Rule" id="MF_01382"/>
    </source>
</evidence>
<keyword evidence="5 12" id="KW-0963">Cytoplasm</keyword>
<dbReference type="CDD" id="cd18803">
    <property type="entry name" value="SF2_C_secA"/>
    <property type="match status" value="1"/>
</dbReference>
<dbReference type="GO" id="GO:0005524">
    <property type="term" value="F:ATP binding"/>
    <property type="evidence" value="ECO:0007669"/>
    <property type="project" value="UniProtKB-UniRule"/>
</dbReference>
<protein>
    <recommendedName>
        <fullName evidence="12">Protein translocase subunit SecA</fullName>
        <ecNumber evidence="12">7.4.2.8</ecNumber>
    </recommendedName>
</protein>
<dbReference type="SUPFAM" id="SSF81886">
    <property type="entry name" value="Helical scaffold and wing domains of SecA"/>
    <property type="match status" value="1"/>
</dbReference>
<dbReference type="RefSeq" id="WP_117994050.1">
    <property type="nucleotide sequence ID" value="NZ_QRXR01000014.1"/>
</dbReference>
<dbReference type="Gene3D" id="3.40.50.300">
    <property type="entry name" value="P-loop containing nucleotide triphosphate hydrolases"/>
    <property type="match status" value="2"/>
</dbReference>
<feature type="domain" description="Helicase ATP-binding" evidence="14">
    <location>
        <begin position="78"/>
        <end position="240"/>
    </location>
</feature>
<dbReference type="Pfam" id="PF07517">
    <property type="entry name" value="SecA_DEAD"/>
    <property type="match status" value="1"/>
</dbReference>
<dbReference type="InterPro" id="IPR044722">
    <property type="entry name" value="SecA_SF2_C"/>
</dbReference>
<keyword evidence="6 12" id="KW-0547">Nucleotide-binding</keyword>
<dbReference type="GO" id="GO:0005886">
    <property type="term" value="C:plasma membrane"/>
    <property type="evidence" value="ECO:0007669"/>
    <property type="project" value="UniProtKB-SubCell"/>
</dbReference>
<comment type="similarity">
    <text evidence="2 12">Belongs to the SecA family.</text>
</comment>
<evidence type="ECO:0000256" key="1">
    <source>
        <dbReference type="ARBA" id="ARBA00004170"/>
    </source>
</evidence>
<feature type="domain" description="SecA family profile" evidence="16">
    <location>
        <begin position="1"/>
        <end position="564"/>
    </location>
</feature>
<name>A0A412RL72_9FIRM</name>
<keyword evidence="11 12" id="KW-0472">Membrane</keyword>
<accession>A0A412RL72</accession>
<keyword evidence="9 12" id="KW-1278">Translocase</keyword>
<dbReference type="InterPro" id="IPR011116">
    <property type="entry name" value="SecA_Wing/Scaffold"/>
</dbReference>
<evidence type="ECO:0000313" key="17">
    <source>
        <dbReference type="EMBL" id="RGU23441.1"/>
    </source>
</evidence>
<organism evidence="17 18">
    <name type="scientific">Agathobacter rectalis</name>
    <dbReference type="NCBI Taxonomy" id="39491"/>
    <lineage>
        <taxon>Bacteria</taxon>
        <taxon>Bacillati</taxon>
        <taxon>Bacillota</taxon>
        <taxon>Clostridia</taxon>
        <taxon>Lachnospirales</taxon>
        <taxon>Lachnospiraceae</taxon>
        <taxon>Agathobacter</taxon>
    </lineage>
</organism>
<dbReference type="InterPro" id="IPR011130">
    <property type="entry name" value="SecA_preprotein_X-link_dom"/>
</dbReference>
<dbReference type="Pfam" id="PF01043">
    <property type="entry name" value="SecA_PP_bind"/>
    <property type="match status" value="1"/>
</dbReference>
<gene>
    <name evidence="12" type="primary">secA</name>
    <name evidence="17" type="ORF">DWW89_09610</name>
</gene>
<dbReference type="SMART" id="SM00958">
    <property type="entry name" value="SecA_PP_bind"/>
    <property type="match status" value="1"/>
</dbReference>
<dbReference type="InterPro" id="IPR027417">
    <property type="entry name" value="P-loop_NTPase"/>
</dbReference>
<evidence type="ECO:0000259" key="16">
    <source>
        <dbReference type="PROSITE" id="PS51196"/>
    </source>
</evidence>
<dbReference type="InterPro" id="IPR036670">
    <property type="entry name" value="SecA_X-link_sf"/>
</dbReference>
<evidence type="ECO:0000256" key="10">
    <source>
        <dbReference type="ARBA" id="ARBA00023010"/>
    </source>
</evidence>
<comment type="subcellular location">
    <subcellularLocation>
        <location evidence="12">Cell membrane</location>
        <topology evidence="12">Peripheral membrane protein</topology>
        <orientation evidence="12">Cytoplasmic side</orientation>
    </subcellularLocation>
    <subcellularLocation>
        <location evidence="12">Cytoplasm</location>
    </subcellularLocation>
    <subcellularLocation>
        <location evidence="1">Membrane</location>
        <topology evidence="1">Peripheral membrane protein</topology>
    </subcellularLocation>
    <text evidence="12">Distribution is 50-50.</text>
</comment>
<dbReference type="PROSITE" id="PS51192">
    <property type="entry name" value="HELICASE_ATP_BIND_1"/>
    <property type="match status" value="1"/>
</dbReference>
<dbReference type="GO" id="GO:0043952">
    <property type="term" value="P:protein transport by the Sec complex"/>
    <property type="evidence" value="ECO:0007669"/>
    <property type="project" value="TreeGrafter"/>
</dbReference>
<dbReference type="EMBL" id="QRXR01000014">
    <property type="protein sequence ID" value="RGU23441.1"/>
    <property type="molecule type" value="Genomic_DNA"/>
</dbReference>
<comment type="function">
    <text evidence="12">Part of the Sec protein translocase complex. Interacts with the SecYEG preprotein conducting channel. Has a central role in coupling the hydrolysis of ATP to the transfer of proteins into and across the cell membrane, serving as an ATP-driven molecular motor driving the stepwise translocation of polypeptide chains across the membrane.</text>
</comment>
<keyword evidence="7 12" id="KW-0067">ATP-binding</keyword>
<evidence type="ECO:0000256" key="5">
    <source>
        <dbReference type="ARBA" id="ARBA00022490"/>
    </source>
</evidence>
<dbReference type="PANTHER" id="PTHR30612">
    <property type="entry name" value="SECA INNER MEMBRANE COMPONENT OF SEC PROTEIN SECRETION SYSTEM"/>
    <property type="match status" value="1"/>
</dbReference>
<dbReference type="InterPro" id="IPR036266">
    <property type="entry name" value="SecA_Wing/Scaffold_sf"/>
</dbReference>
<keyword evidence="3 12" id="KW-0813">Transport</keyword>
<evidence type="ECO:0000256" key="7">
    <source>
        <dbReference type="ARBA" id="ARBA00022840"/>
    </source>
</evidence>
<feature type="domain" description="Helicase C-terminal" evidence="15">
    <location>
        <begin position="412"/>
        <end position="574"/>
    </location>
</feature>
<dbReference type="GO" id="GO:0005829">
    <property type="term" value="C:cytosol"/>
    <property type="evidence" value="ECO:0007669"/>
    <property type="project" value="TreeGrafter"/>
</dbReference>
<feature type="compositionally biased region" description="Basic residues" evidence="13">
    <location>
        <begin position="641"/>
        <end position="650"/>
    </location>
</feature>
<evidence type="ECO:0000256" key="9">
    <source>
        <dbReference type="ARBA" id="ARBA00022967"/>
    </source>
</evidence>
<dbReference type="HAMAP" id="MF_01382">
    <property type="entry name" value="SecA"/>
    <property type="match status" value="1"/>
</dbReference>
<proteinExistence type="inferred from homology"/>
<evidence type="ECO:0000256" key="3">
    <source>
        <dbReference type="ARBA" id="ARBA00022448"/>
    </source>
</evidence>
<dbReference type="Gene3D" id="1.10.3060.10">
    <property type="entry name" value="Helical scaffold and wing domains of SecA"/>
    <property type="match status" value="1"/>
</dbReference>
<dbReference type="Gene3D" id="3.90.1440.10">
    <property type="entry name" value="SecA, preprotein cross-linking domain"/>
    <property type="match status" value="1"/>
</dbReference>
<dbReference type="GO" id="GO:0008564">
    <property type="term" value="F:protein-exporting ATPase activity"/>
    <property type="evidence" value="ECO:0007669"/>
    <property type="project" value="UniProtKB-EC"/>
</dbReference>
<comment type="subunit">
    <text evidence="12">Monomer and homodimer. Part of the essential Sec protein translocation apparatus which comprises SecA, SecYEG and auxiliary proteins SecDF. Other proteins may also be involved.</text>
</comment>
<evidence type="ECO:0000256" key="4">
    <source>
        <dbReference type="ARBA" id="ARBA00022475"/>
    </source>
</evidence>
<dbReference type="InterPro" id="IPR001650">
    <property type="entry name" value="Helicase_C-like"/>
</dbReference>
<dbReference type="InterPro" id="IPR014001">
    <property type="entry name" value="Helicase_ATP-bd"/>
</dbReference>
<dbReference type="Pfam" id="PF21090">
    <property type="entry name" value="P-loop_SecA"/>
    <property type="match status" value="2"/>
</dbReference>
<dbReference type="InterPro" id="IPR011115">
    <property type="entry name" value="SecA_DEAD"/>
</dbReference>
<dbReference type="EC" id="7.4.2.8" evidence="12"/>
<evidence type="ECO:0000256" key="2">
    <source>
        <dbReference type="ARBA" id="ARBA00007650"/>
    </source>
</evidence>
<evidence type="ECO:0000259" key="15">
    <source>
        <dbReference type="PROSITE" id="PS51194"/>
    </source>
</evidence>
<evidence type="ECO:0000256" key="11">
    <source>
        <dbReference type="ARBA" id="ARBA00023136"/>
    </source>
</evidence>
<dbReference type="SUPFAM" id="SSF81767">
    <property type="entry name" value="Pre-protein crosslinking domain of SecA"/>
    <property type="match status" value="1"/>
</dbReference>
<feature type="binding site" evidence="12">
    <location>
        <position position="76"/>
    </location>
    <ligand>
        <name>ATP</name>
        <dbReference type="ChEBI" id="CHEBI:30616"/>
    </ligand>
</feature>
<evidence type="ECO:0000256" key="13">
    <source>
        <dbReference type="SAM" id="MobiDB-lite"/>
    </source>
</evidence>
<dbReference type="PANTHER" id="PTHR30612:SF0">
    <property type="entry name" value="CHLOROPLAST PROTEIN-TRANSPORTING ATPASE"/>
    <property type="match status" value="1"/>
</dbReference>
<feature type="region of interest" description="Disordered" evidence="13">
    <location>
        <begin position="638"/>
        <end position="659"/>
    </location>
</feature>
<dbReference type="SMART" id="SM00957">
    <property type="entry name" value="SecA_DEAD"/>
    <property type="match status" value="1"/>
</dbReference>
<dbReference type="GO" id="GO:0031522">
    <property type="term" value="C:cell envelope Sec protein transport complex"/>
    <property type="evidence" value="ECO:0007669"/>
    <property type="project" value="TreeGrafter"/>
</dbReference>
<dbReference type="GO" id="GO:0006605">
    <property type="term" value="P:protein targeting"/>
    <property type="evidence" value="ECO:0007669"/>
    <property type="project" value="UniProtKB-UniRule"/>
</dbReference>